<dbReference type="PROSITE" id="PS51257">
    <property type="entry name" value="PROKAR_LIPOPROTEIN"/>
    <property type="match status" value="1"/>
</dbReference>
<evidence type="ECO:0000256" key="2">
    <source>
        <dbReference type="ARBA" id="ARBA00022900"/>
    </source>
</evidence>
<dbReference type="PANTHER" id="PTHR10083">
    <property type="entry name" value="KUNITZ-TYPE PROTEASE INHIBITOR-RELATED"/>
    <property type="match status" value="1"/>
</dbReference>
<dbReference type="SUPFAM" id="SSF57362">
    <property type="entry name" value="BPTI-like"/>
    <property type="match status" value="1"/>
</dbReference>
<proteinExistence type="predicted"/>
<dbReference type="InterPro" id="IPR036880">
    <property type="entry name" value="Kunitz_BPTI_sf"/>
</dbReference>
<keyword evidence="3" id="KW-1015">Disulfide bond</keyword>
<dbReference type="InterPro" id="IPR050098">
    <property type="entry name" value="TFPI/VKTCI-like"/>
</dbReference>
<accession>A0A381NUV9</accession>
<name>A0A381NUV9_9ZZZZ</name>
<gene>
    <name evidence="5" type="ORF">METZ01_LOCUS11239</name>
</gene>
<dbReference type="Pfam" id="PF00014">
    <property type="entry name" value="Kunitz_BPTI"/>
    <property type="match status" value="1"/>
</dbReference>
<dbReference type="GO" id="GO:0005615">
    <property type="term" value="C:extracellular space"/>
    <property type="evidence" value="ECO:0007669"/>
    <property type="project" value="TreeGrafter"/>
</dbReference>
<evidence type="ECO:0000256" key="3">
    <source>
        <dbReference type="ARBA" id="ARBA00023157"/>
    </source>
</evidence>
<evidence type="ECO:0000256" key="1">
    <source>
        <dbReference type="ARBA" id="ARBA00022690"/>
    </source>
</evidence>
<dbReference type="EMBL" id="UINC01000616">
    <property type="protein sequence ID" value="SUZ58385.1"/>
    <property type="molecule type" value="Genomic_DNA"/>
</dbReference>
<dbReference type="CDD" id="cd00109">
    <property type="entry name" value="Kunitz-type"/>
    <property type="match status" value="1"/>
</dbReference>
<keyword evidence="1" id="KW-0646">Protease inhibitor</keyword>
<evidence type="ECO:0000259" key="4">
    <source>
        <dbReference type="PROSITE" id="PS50279"/>
    </source>
</evidence>
<dbReference type="Gene3D" id="4.10.410.10">
    <property type="entry name" value="Pancreatic trypsin inhibitor Kunitz domain"/>
    <property type="match status" value="1"/>
</dbReference>
<evidence type="ECO:0000313" key="5">
    <source>
        <dbReference type="EMBL" id="SUZ58385.1"/>
    </source>
</evidence>
<dbReference type="GO" id="GO:0004867">
    <property type="term" value="F:serine-type endopeptidase inhibitor activity"/>
    <property type="evidence" value="ECO:0007669"/>
    <property type="project" value="UniProtKB-KW"/>
</dbReference>
<keyword evidence="2" id="KW-0722">Serine protease inhibitor</keyword>
<dbReference type="InterPro" id="IPR002223">
    <property type="entry name" value="Kunitz_BPTI"/>
</dbReference>
<sequence length="85" mass="9444">MKFGYSRLTAVFLACLFFGCNEPCWEEDSACKLEPDPGPCEAAIIQYYFDKRSGDCEFFYWGGCDGVAPFESMDACEEACVCNSG</sequence>
<organism evidence="5">
    <name type="scientific">marine metagenome</name>
    <dbReference type="NCBI Taxonomy" id="408172"/>
    <lineage>
        <taxon>unclassified sequences</taxon>
        <taxon>metagenomes</taxon>
        <taxon>ecological metagenomes</taxon>
    </lineage>
</organism>
<dbReference type="PANTHER" id="PTHR10083:SF328">
    <property type="entry name" value="TISSUE FACTOR PATHWAY INHIBITOR"/>
    <property type="match status" value="1"/>
</dbReference>
<feature type="domain" description="BPTI/Kunitz inhibitor" evidence="4">
    <location>
        <begin position="31"/>
        <end position="80"/>
    </location>
</feature>
<protein>
    <recommendedName>
        <fullName evidence="4">BPTI/Kunitz inhibitor domain-containing protein</fullName>
    </recommendedName>
</protein>
<dbReference type="AlphaFoldDB" id="A0A381NUV9"/>
<dbReference type="PROSITE" id="PS50279">
    <property type="entry name" value="BPTI_KUNITZ_2"/>
    <property type="match status" value="1"/>
</dbReference>
<reference evidence="5" key="1">
    <citation type="submission" date="2018-05" db="EMBL/GenBank/DDBJ databases">
        <authorList>
            <person name="Lanie J.A."/>
            <person name="Ng W.-L."/>
            <person name="Kazmierczak K.M."/>
            <person name="Andrzejewski T.M."/>
            <person name="Davidsen T.M."/>
            <person name="Wayne K.J."/>
            <person name="Tettelin H."/>
            <person name="Glass J.I."/>
            <person name="Rusch D."/>
            <person name="Podicherti R."/>
            <person name="Tsui H.-C.T."/>
            <person name="Winkler M.E."/>
        </authorList>
    </citation>
    <scope>NUCLEOTIDE SEQUENCE</scope>
</reference>
<dbReference type="SMART" id="SM00131">
    <property type="entry name" value="KU"/>
    <property type="match status" value="1"/>
</dbReference>